<dbReference type="PROSITE" id="PS51257">
    <property type="entry name" value="PROKAR_LIPOPROTEIN"/>
    <property type="match status" value="1"/>
</dbReference>
<comment type="caution">
    <text evidence="5">The sequence shown here is derived from an EMBL/GenBank/DDBJ whole genome shotgun (WGS) entry which is preliminary data.</text>
</comment>
<comment type="subcellular location">
    <subcellularLocation>
        <location evidence="1">Cell envelope</location>
    </subcellularLocation>
</comment>
<keyword evidence="3" id="KW-0732">Signal</keyword>
<dbReference type="Gene3D" id="2.60.40.4270">
    <property type="entry name" value="Listeria-Bacteroides repeat domain"/>
    <property type="match status" value="2"/>
</dbReference>
<dbReference type="Pfam" id="PF09479">
    <property type="entry name" value="Flg_new"/>
    <property type="match status" value="2"/>
</dbReference>
<dbReference type="NCBIfam" id="TIGR02543">
    <property type="entry name" value="List_Bact_rpt"/>
    <property type="match status" value="1"/>
</dbReference>
<dbReference type="InterPro" id="IPR013378">
    <property type="entry name" value="InlB-like_B-rpt"/>
</dbReference>
<evidence type="ECO:0000259" key="4">
    <source>
        <dbReference type="Pfam" id="PF07523"/>
    </source>
</evidence>
<dbReference type="Proteomes" id="UP000823913">
    <property type="component" value="Unassembled WGS sequence"/>
</dbReference>
<dbReference type="GO" id="GO:0030313">
    <property type="term" value="C:cell envelope"/>
    <property type="evidence" value="ECO:0007669"/>
    <property type="project" value="UniProtKB-SubCell"/>
</dbReference>
<dbReference type="InterPro" id="IPR008979">
    <property type="entry name" value="Galactose-bd-like_sf"/>
</dbReference>
<feature type="domain" description="Ig-like" evidence="4">
    <location>
        <begin position="142"/>
        <end position="209"/>
    </location>
</feature>
<evidence type="ECO:0000256" key="2">
    <source>
        <dbReference type="SAM" id="MobiDB-lite"/>
    </source>
</evidence>
<sequence>MKKIISALTAFIIAATGCAMAGCGGGPATSDTPVLLTVEQYPDTLYDVGEQFSAEGGVLALHYGGGVSQEISMTAEGVNLSTVDTSAAGSQTVTVTYGGLSTSFVVYVGEMEAATDTPSDPGTDPGGDEDKTVLRITVASNPTVTEFFVGDTVDYSGGMLNVLYTDGTSSRIPFDAEGVTLSNVDTSTAGAKTVTVTYERRRVTFSITVLAVAGVVTFEDYGDSDYEMKVAANRPVTRPEDPVRQGYTFGGWYADEQKAIPYVFGQSISGDVTVYSYWMQEGHTYYDVTYDLNYYGVKIDNYAQIVEAGEAARPIADPVREHFTFDGWFTDEALTHEYNGTDAIASDTTLYAGWTRTDPGEQTYRFEAEDTNLDGKTGMSNSGSPQGADMIVSNPTLGASGDRFVTYLYNQGLSLEFYIASSEEATATISFYIAAELPNIIISQDNYKIYVNGETPDYGTIALDATQGFAAHITMEVTLHEGANLIQLVTDNNVNPVGSGTYNGTAPMVDCIDITTEAVVTWDGVHDLPVQDNY</sequence>
<organism evidence="5 6">
    <name type="scientific">Candidatus Coproplasma avicola</name>
    <dbReference type="NCBI Taxonomy" id="2840744"/>
    <lineage>
        <taxon>Bacteria</taxon>
        <taxon>Bacillati</taxon>
        <taxon>Bacillota</taxon>
        <taxon>Clostridia</taxon>
        <taxon>Eubacteriales</taxon>
        <taxon>Candidatus Coproplasma</taxon>
    </lineage>
</organism>
<name>A0A9D1E6P3_9FIRM</name>
<feature type="domain" description="Ig-like" evidence="4">
    <location>
        <begin position="40"/>
        <end position="108"/>
    </location>
</feature>
<reference evidence="5" key="2">
    <citation type="journal article" date="2021" name="PeerJ">
        <title>Extensive microbial diversity within the chicken gut microbiome revealed by metagenomics and culture.</title>
        <authorList>
            <person name="Gilroy R."/>
            <person name="Ravi A."/>
            <person name="Getino M."/>
            <person name="Pursley I."/>
            <person name="Horton D.L."/>
            <person name="Alikhan N.F."/>
            <person name="Baker D."/>
            <person name="Gharbi K."/>
            <person name="Hall N."/>
            <person name="Watson M."/>
            <person name="Adriaenssens E.M."/>
            <person name="Foster-Nyarko E."/>
            <person name="Jarju S."/>
            <person name="Secka A."/>
            <person name="Antonio M."/>
            <person name="Oren A."/>
            <person name="Chaudhuri R.R."/>
            <person name="La Ragione R."/>
            <person name="Hildebrand F."/>
            <person name="Pallen M.J."/>
        </authorList>
    </citation>
    <scope>NUCLEOTIDE SEQUENCE</scope>
    <source>
        <strain evidence="5">ChiW16-3235</strain>
    </source>
</reference>
<gene>
    <name evidence="5" type="ORF">IAB94_05340</name>
</gene>
<dbReference type="EMBL" id="DVHK01000110">
    <property type="protein sequence ID" value="HIR67450.1"/>
    <property type="molecule type" value="Genomic_DNA"/>
</dbReference>
<reference evidence="5" key="1">
    <citation type="submission" date="2020-10" db="EMBL/GenBank/DDBJ databases">
        <authorList>
            <person name="Gilroy R."/>
        </authorList>
    </citation>
    <scope>NUCLEOTIDE SEQUENCE</scope>
    <source>
        <strain evidence="5">ChiW16-3235</strain>
    </source>
</reference>
<dbReference type="Gene3D" id="2.60.40.3630">
    <property type="match status" value="2"/>
</dbReference>
<dbReference type="InterPro" id="IPR022038">
    <property type="entry name" value="Ig-like_bact"/>
</dbReference>
<feature type="region of interest" description="Disordered" evidence="2">
    <location>
        <begin position="372"/>
        <end position="392"/>
    </location>
</feature>
<protein>
    <submittedName>
        <fullName evidence="5">InlB B-repeat-containing protein</fullName>
    </submittedName>
</protein>
<dbReference type="Pfam" id="PF07523">
    <property type="entry name" value="Big_3"/>
    <property type="match status" value="2"/>
</dbReference>
<evidence type="ECO:0000313" key="6">
    <source>
        <dbReference type="Proteomes" id="UP000823913"/>
    </source>
</evidence>
<evidence type="ECO:0000256" key="1">
    <source>
        <dbReference type="ARBA" id="ARBA00004196"/>
    </source>
</evidence>
<evidence type="ECO:0000256" key="3">
    <source>
        <dbReference type="SAM" id="SignalP"/>
    </source>
</evidence>
<accession>A0A9D1E6P3</accession>
<evidence type="ECO:0000313" key="5">
    <source>
        <dbReference type="EMBL" id="HIR67450.1"/>
    </source>
</evidence>
<dbReference type="Gene3D" id="2.60.120.260">
    <property type="entry name" value="Galactose-binding domain-like"/>
    <property type="match status" value="1"/>
</dbReference>
<feature type="chain" id="PRO_5038494519" evidence="3">
    <location>
        <begin position="22"/>
        <end position="534"/>
    </location>
</feature>
<dbReference type="SUPFAM" id="SSF49785">
    <property type="entry name" value="Galactose-binding domain-like"/>
    <property type="match status" value="1"/>
</dbReference>
<proteinExistence type="predicted"/>
<dbReference type="AlphaFoldDB" id="A0A9D1E6P3"/>
<feature type="signal peptide" evidence="3">
    <location>
        <begin position="1"/>
        <end position="21"/>
    </location>
</feature>
<dbReference type="InterPro" id="IPR042229">
    <property type="entry name" value="Listeria/Bacterioides_rpt_sf"/>
</dbReference>